<dbReference type="InterPro" id="IPR025317">
    <property type="entry name" value="DUF4222"/>
</dbReference>
<accession>A0A3N6SF36</accession>
<reference evidence="2 3" key="1">
    <citation type="submission" date="2018-10" db="EMBL/GenBank/DDBJ databases">
        <title>Draft genome sequence for the type isolate of Erwinia psidii, agent causal of bacterial blight in guava (Psidium guajava) and wilt and die-back of Eucalyptus spp.</title>
        <authorList>
            <person name="Hermenegildo P.S."/>
            <person name="Santos S.A."/>
            <person name="Guimaraes L.M.S."/>
            <person name="Vidigal P.M.P."/>
            <person name="Pereira I.C."/>
            <person name="Badel J.L."/>
            <person name="Alfenas-Zerbini P."/>
            <person name="Ferreira M.A.S.V."/>
            <person name="Alfenas A.C."/>
        </authorList>
    </citation>
    <scope>NUCLEOTIDE SEQUENCE [LARGE SCALE GENOMIC DNA]</scope>
    <source>
        <strain evidence="2 3">IBSBF 435</strain>
    </source>
</reference>
<dbReference type="RefSeq" id="WP_124234130.1">
    <property type="nucleotide sequence ID" value="NZ_RHHM01000013.1"/>
</dbReference>
<organism evidence="2 3">
    <name type="scientific">Erwinia psidii</name>
    <dbReference type="NCBI Taxonomy" id="69224"/>
    <lineage>
        <taxon>Bacteria</taxon>
        <taxon>Pseudomonadati</taxon>
        <taxon>Pseudomonadota</taxon>
        <taxon>Gammaproteobacteria</taxon>
        <taxon>Enterobacterales</taxon>
        <taxon>Erwiniaceae</taxon>
        <taxon>Erwinia</taxon>
    </lineage>
</organism>
<evidence type="ECO:0000313" key="3">
    <source>
        <dbReference type="Proteomes" id="UP000279457"/>
    </source>
</evidence>
<dbReference type="Proteomes" id="UP000279457">
    <property type="component" value="Unassembled WGS sequence"/>
</dbReference>
<dbReference type="EMBL" id="RHHM01000013">
    <property type="protein sequence ID" value="RQM37271.1"/>
    <property type="molecule type" value="Genomic_DNA"/>
</dbReference>
<keyword evidence="3" id="KW-1185">Reference proteome</keyword>
<feature type="region of interest" description="Disordered" evidence="1">
    <location>
        <begin position="1"/>
        <end position="25"/>
    </location>
</feature>
<evidence type="ECO:0000256" key="1">
    <source>
        <dbReference type="SAM" id="MobiDB-lite"/>
    </source>
</evidence>
<proteinExistence type="predicted"/>
<dbReference type="Pfam" id="PF13973">
    <property type="entry name" value="DUF4222"/>
    <property type="match status" value="1"/>
</dbReference>
<gene>
    <name evidence="2" type="ORF">EB241_16550</name>
</gene>
<dbReference type="OrthoDB" id="6419134at2"/>
<dbReference type="AlphaFoldDB" id="A0A3N6SF36"/>
<protein>
    <submittedName>
        <fullName evidence="2">DUF4222 domain-containing protein</fullName>
    </submittedName>
</protein>
<evidence type="ECO:0000313" key="2">
    <source>
        <dbReference type="EMBL" id="RQM37271.1"/>
    </source>
</evidence>
<name>A0A3N6SF36_9GAMM</name>
<sequence>MTRKINQAPPEGQTQPEIRPGDKWQDRSGLIVTITDIHDNRVTFIRDGYEYPCTCTPDRLRREFIPLATSTKNLSAWRASNHPLEKTKKLRELILNSRRGQP</sequence>
<comment type="caution">
    <text evidence="2">The sequence shown here is derived from an EMBL/GenBank/DDBJ whole genome shotgun (WGS) entry which is preliminary data.</text>
</comment>